<dbReference type="EMBL" id="MCGE01000016">
    <property type="protein sequence ID" value="ORZ13472.1"/>
    <property type="molecule type" value="Genomic_DNA"/>
</dbReference>
<sequence>MRFAFLTEFKQICVKHQYNRIARFFCEVSKKLAVMVVRGNLGWISFKNFNL</sequence>
<comment type="caution">
    <text evidence="1">The sequence shown here is derived from an EMBL/GenBank/DDBJ whole genome shotgun (WGS) entry which is preliminary data.</text>
</comment>
<evidence type="ECO:0000313" key="2">
    <source>
        <dbReference type="Proteomes" id="UP000193560"/>
    </source>
</evidence>
<accession>A0A1X2ICZ1</accession>
<evidence type="ECO:0000313" key="1">
    <source>
        <dbReference type="EMBL" id="ORZ13472.1"/>
    </source>
</evidence>
<reference evidence="1 2" key="1">
    <citation type="submission" date="2016-07" db="EMBL/GenBank/DDBJ databases">
        <title>Pervasive Adenine N6-methylation of Active Genes in Fungi.</title>
        <authorList>
            <consortium name="DOE Joint Genome Institute"/>
            <person name="Mondo S.J."/>
            <person name="Dannebaum R.O."/>
            <person name="Kuo R.C."/>
            <person name="Labutti K."/>
            <person name="Haridas S."/>
            <person name="Kuo A."/>
            <person name="Salamov A."/>
            <person name="Ahrendt S.R."/>
            <person name="Lipzen A."/>
            <person name="Sullivan W."/>
            <person name="Andreopoulos W.B."/>
            <person name="Clum A."/>
            <person name="Lindquist E."/>
            <person name="Daum C."/>
            <person name="Ramamoorthy G.K."/>
            <person name="Gryganskyi A."/>
            <person name="Culley D."/>
            <person name="Magnuson J.K."/>
            <person name="James T.Y."/>
            <person name="O'Malley M.A."/>
            <person name="Stajich J.E."/>
            <person name="Spatafora J.W."/>
            <person name="Visel A."/>
            <person name="Grigoriev I.V."/>
        </authorList>
    </citation>
    <scope>NUCLEOTIDE SEQUENCE [LARGE SCALE GENOMIC DNA]</scope>
    <source>
        <strain evidence="1 2">NRRL 1336</strain>
    </source>
</reference>
<gene>
    <name evidence="1" type="ORF">BCR42DRAFT_418380</name>
</gene>
<proteinExistence type="predicted"/>
<protein>
    <submittedName>
        <fullName evidence="1">Uncharacterized protein</fullName>
    </submittedName>
</protein>
<keyword evidence="2" id="KW-1185">Reference proteome</keyword>
<organism evidence="1 2">
    <name type="scientific">Absidia repens</name>
    <dbReference type="NCBI Taxonomy" id="90262"/>
    <lineage>
        <taxon>Eukaryota</taxon>
        <taxon>Fungi</taxon>
        <taxon>Fungi incertae sedis</taxon>
        <taxon>Mucoromycota</taxon>
        <taxon>Mucoromycotina</taxon>
        <taxon>Mucoromycetes</taxon>
        <taxon>Mucorales</taxon>
        <taxon>Cunninghamellaceae</taxon>
        <taxon>Absidia</taxon>
    </lineage>
</organism>
<dbReference type="AlphaFoldDB" id="A0A1X2ICZ1"/>
<name>A0A1X2ICZ1_9FUNG</name>
<dbReference type="Proteomes" id="UP000193560">
    <property type="component" value="Unassembled WGS sequence"/>
</dbReference>